<evidence type="ECO:0008006" key="4">
    <source>
        <dbReference type="Google" id="ProtNLM"/>
    </source>
</evidence>
<proteinExistence type="predicted"/>
<gene>
    <name evidence="2" type="ORF">NG895_02705</name>
</gene>
<dbReference type="Proteomes" id="UP001155241">
    <property type="component" value="Unassembled WGS sequence"/>
</dbReference>
<organism evidence="2 3">
    <name type="scientific">Aeoliella straminimaris</name>
    <dbReference type="NCBI Taxonomy" id="2954799"/>
    <lineage>
        <taxon>Bacteria</taxon>
        <taxon>Pseudomonadati</taxon>
        <taxon>Planctomycetota</taxon>
        <taxon>Planctomycetia</taxon>
        <taxon>Pirellulales</taxon>
        <taxon>Lacipirellulaceae</taxon>
        <taxon>Aeoliella</taxon>
    </lineage>
</organism>
<accession>A0A9X2JFV4</accession>
<dbReference type="SUPFAM" id="SSF46565">
    <property type="entry name" value="Chaperone J-domain"/>
    <property type="match status" value="1"/>
</dbReference>
<sequence>MLRYSGAMTQILAVDDTWPNNFDMLVLLGYVALVVGVPAAGLSLLVIDIRAHYRRLKGALVVVSNYVRYMPSWVADEAQRRKRVPPCLAVFGLKLPCTEAELLKAYREMVKERHPDLGGDMAEFLQLQRFFEEARSLITNSD</sequence>
<dbReference type="AlphaFoldDB" id="A0A9X2JFV4"/>
<protein>
    <recommendedName>
        <fullName evidence="4">J domain-containing protein</fullName>
    </recommendedName>
</protein>
<name>A0A9X2JFV4_9BACT</name>
<dbReference type="InterPro" id="IPR036869">
    <property type="entry name" value="J_dom_sf"/>
</dbReference>
<keyword evidence="3" id="KW-1185">Reference proteome</keyword>
<feature type="transmembrane region" description="Helical" evidence="1">
    <location>
        <begin position="24"/>
        <end position="47"/>
    </location>
</feature>
<comment type="caution">
    <text evidence="2">The sequence shown here is derived from an EMBL/GenBank/DDBJ whole genome shotgun (WGS) entry which is preliminary data.</text>
</comment>
<evidence type="ECO:0000313" key="3">
    <source>
        <dbReference type="Proteomes" id="UP001155241"/>
    </source>
</evidence>
<dbReference type="Gene3D" id="1.10.287.110">
    <property type="entry name" value="DnaJ domain"/>
    <property type="match status" value="1"/>
</dbReference>
<dbReference type="EMBL" id="JAMXLR010000011">
    <property type="protein sequence ID" value="MCO6042808.1"/>
    <property type="molecule type" value="Genomic_DNA"/>
</dbReference>
<keyword evidence="1" id="KW-0472">Membrane</keyword>
<keyword evidence="1" id="KW-1133">Transmembrane helix</keyword>
<reference evidence="2" key="1">
    <citation type="submission" date="2022-06" db="EMBL/GenBank/DDBJ databases">
        <title>Aeoliella straminimaris, a novel planctomycete from sediments.</title>
        <authorList>
            <person name="Vitorino I.R."/>
            <person name="Lage O.M."/>
        </authorList>
    </citation>
    <scope>NUCLEOTIDE SEQUENCE</scope>
    <source>
        <strain evidence="2">ICT_H6.2</strain>
    </source>
</reference>
<evidence type="ECO:0000313" key="2">
    <source>
        <dbReference type="EMBL" id="MCO6042808.1"/>
    </source>
</evidence>
<evidence type="ECO:0000256" key="1">
    <source>
        <dbReference type="SAM" id="Phobius"/>
    </source>
</evidence>
<keyword evidence="1" id="KW-0812">Transmembrane</keyword>